<keyword evidence="1" id="KW-0175">Coiled coil</keyword>
<gene>
    <name evidence="2" type="ORF">LIER_40485</name>
</gene>
<dbReference type="EMBL" id="BAABME010023456">
    <property type="protein sequence ID" value="GAA0168063.1"/>
    <property type="molecule type" value="Genomic_DNA"/>
</dbReference>
<feature type="coiled-coil region" evidence="1">
    <location>
        <begin position="52"/>
        <end position="96"/>
    </location>
</feature>
<proteinExistence type="predicted"/>
<keyword evidence="3" id="KW-1185">Reference proteome</keyword>
<comment type="caution">
    <text evidence="2">The sequence shown here is derived from an EMBL/GenBank/DDBJ whole genome shotgun (WGS) entry which is preliminary data.</text>
</comment>
<dbReference type="Proteomes" id="UP001454036">
    <property type="component" value="Unassembled WGS sequence"/>
</dbReference>
<dbReference type="AlphaFoldDB" id="A0AAV3QZK7"/>
<protein>
    <submittedName>
        <fullName evidence="2">Uncharacterized protein</fullName>
    </submittedName>
</protein>
<organism evidence="2 3">
    <name type="scientific">Lithospermum erythrorhizon</name>
    <name type="common">Purple gromwell</name>
    <name type="synonym">Lithospermum officinale var. erythrorhizon</name>
    <dbReference type="NCBI Taxonomy" id="34254"/>
    <lineage>
        <taxon>Eukaryota</taxon>
        <taxon>Viridiplantae</taxon>
        <taxon>Streptophyta</taxon>
        <taxon>Embryophyta</taxon>
        <taxon>Tracheophyta</taxon>
        <taxon>Spermatophyta</taxon>
        <taxon>Magnoliopsida</taxon>
        <taxon>eudicotyledons</taxon>
        <taxon>Gunneridae</taxon>
        <taxon>Pentapetalae</taxon>
        <taxon>asterids</taxon>
        <taxon>lamiids</taxon>
        <taxon>Boraginales</taxon>
        <taxon>Boraginaceae</taxon>
        <taxon>Boraginoideae</taxon>
        <taxon>Lithospermeae</taxon>
        <taxon>Lithospermum</taxon>
    </lineage>
</organism>
<name>A0AAV3QZK7_LITER</name>
<reference evidence="2 3" key="1">
    <citation type="submission" date="2024-01" db="EMBL/GenBank/DDBJ databases">
        <title>The complete chloroplast genome sequence of Lithospermum erythrorhizon: insights into the phylogenetic relationship among Boraginaceae species and the maternal lineages of purple gromwells.</title>
        <authorList>
            <person name="Okada T."/>
            <person name="Watanabe K."/>
        </authorList>
    </citation>
    <scope>NUCLEOTIDE SEQUENCE [LARGE SCALE GENOMIC DNA]</scope>
</reference>
<sequence>MHQPLNHVSFLLTTYYSLNHDCGARHTGLKNLIEEKSKQIVAATENLYQEEFRDYSDRSSKLEKEISSLQQAELMSEKEENRFQQMKMNLESKKQELGIFKIVS</sequence>
<evidence type="ECO:0000313" key="3">
    <source>
        <dbReference type="Proteomes" id="UP001454036"/>
    </source>
</evidence>
<evidence type="ECO:0000313" key="2">
    <source>
        <dbReference type="EMBL" id="GAA0168063.1"/>
    </source>
</evidence>
<evidence type="ECO:0000256" key="1">
    <source>
        <dbReference type="SAM" id="Coils"/>
    </source>
</evidence>
<accession>A0AAV3QZK7</accession>